<proteinExistence type="predicted"/>
<dbReference type="EMBL" id="GGEC01062006">
    <property type="protein sequence ID" value="MBX42490.1"/>
    <property type="molecule type" value="Transcribed_RNA"/>
</dbReference>
<evidence type="ECO:0000313" key="1">
    <source>
        <dbReference type="EMBL" id="MBX42490.1"/>
    </source>
</evidence>
<name>A0A2P2NJ95_RHIMU</name>
<organism evidence="1">
    <name type="scientific">Rhizophora mucronata</name>
    <name type="common">Asiatic mangrove</name>
    <dbReference type="NCBI Taxonomy" id="61149"/>
    <lineage>
        <taxon>Eukaryota</taxon>
        <taxon>Viridiplantae</taxon>
        <taxon>Streptophyta</taxon>
        <taxon>Embryophyta</taxon>
        <taxon>Tracheophyta</taxon>
        <taxon>Spermatophyta</taxon>
        <taxon>Magnoliopsida</taxon>
        <taxon>eudicotyledons</taxon>
        <taxon>Gunneridae</taxon>
        <taxon>Pentapetalae</taxon>
        <taxon>rosids</taxon>
        <taxon>fabids</taxon>
        <taxon>Malpighiales</taxon>
        <taxon>Rhizophoraceae</taxon>
        <taxon>Rhizophora</taxon>
    </lineage>
</organism>
<accession>A0A2P2NJ95</accession>
<dbReference type="AlphaFoldDB" id="A0A2P2NJ95"/>
<sequence length="45" mass="5240">MRVCLSVLHLHPSVKTTSQHVALLKKKDRKLLRSRLLKGDKPNMY</sequence>
<protein>
    <submittedName>
        <fullName evidence="1">Uncharacterized protein</fullName>
    </submittedName>
</protein>
<reference evidence="1" key="1">
    <citation type="submission" date="2018-02" db="EMBL/GenBank/DDBJ databases">
        <title>Rhizophora mucronata_Transcriptome.</title>
        <authorList>
            <person name="Meera S.P."/>
            <person name="Sreeshan A."/>
            <person name="Augustine A."/>
        </authorList>
    </citation>
    <scope>NUCLEOTIDE SEQUENCE</scope>
    <source>
        <tissue evidence="1">Leaf</tissue>
    </source>
</reference>